<sequence length="379" mass="42036">MNKHFVTMLGWWRWLAAFAVVLYHVRFLLLAPYDDVAEKGVLLNLFYFGTSLGHEGFVLYMLVSGMLLGGLSLRRWKLQGAGAWRDIAHKALWFYAFLVPGLLLGGLLDLTGHCELRSTGTYAYFDQFTPDFSLRAVAENLLPVQRFIVPGLGSNSMLYLLAYECWAYLAFAAFVLPTRRRTGAVLGAFVAIVGSVLAPEFVGYLLLWMMGAGVYHYRLRLQERLGRGRAFVLFVASLLTSRVVGSHLSEVPEQYVLVVRSLLDLQFGIGLTCLLLALGSSRIYRDRRSVLLWRLARGFPAANSVIFACHFPLMMFAVAAASRAFGVPIAGQPQPLLFALFGLVVALIYAYAWALSQLARRLVRLLGAARGMPVAPVTA</sequence>
<proteinExistence type="predicted"/>
<dbReference type="RefSeq" id="WP_258855753.1">
    <property type="nucleotide sequence ID" value="NZ_JANUGV010000001.1"/>
</dbReference>
<evidence type="ECO:0000313" key="3">
    <source>
        <dbReference type="Proteomes" id="UP001205861"/>
    </source>
</evidence>
<feature type="transmembrane region" description="Helical" evidence="1">
    <location>
        <begin position="156"/>
        <end position="176"/>
    </location>
</feature>
<protein>
    <recommendedName>
        <fullName evidence="4">Acyltransferase</fullName>
    </recommendedName>
</protein>
<feature type="transmembrane region" description="Helical" evidence="1">
    <location>
        <begin position="92"/>
        <end position="112"/>
    </location>
</feature>
<keyword evidence="1" id="KW-1133">Transmembrane helix</keyword>
<feature type="transmembrane region" description="Helical" evidence="1">
    <location>
        <begin position="182"/>
        <end position="207"/>
    </location>
</feature>
<keyword evidence="1" id="KW-0472">Membrane</keyword>
<feature type="transmembrane region" description="Helical" evidence="1">
    <location>
        <begin position="265"/>
        <end position="284"/>
    </location>
</feature>
<organism evidence="2 3">
    <name type="scientific">Massilia solisilvae</name>
    <dbReference type="NCBI Taxonomy" id="1811225"/>
    <lineage>
        <taxon>Bacteria</taxon>
        <taxon>Pseudomonadati</taxon>
        <taxon>Pseudomonadota</taxon>
        <taxon>Betaproteobacteria</taxon>
        <taxon>Burkholderiales</taxon>
        <taxon>Oxalobacteraceae</taxon>
        <taxon>Telluria group</taxon>
        <taxon>Massilia</taxon>
    </lineage>
</organism>
<dbReference type="Proteomes" id="UP001205861">
    <property type="component" value="Unassembled WGS sequence"/>
</dbReference>
<evidence type="ECO:0000313" key="2">
    <source>
        <dbReference type="EMBL" id="MCS0608081.1"/>
    </source>
</evidence>
<feature type="transmembrane region" description="Helical" evidence="1">
    <location>
        <begin position="305"/>
        <end position="330"/>
    </location>
</feature>
<feature type="transmembrane region" description="Helical" evidence="1">
    <location>
        <begin position="336"/>
        <end position="355"/>
    </location>
</feature>
<feature type="transmembrane region" description="Helical" evidence="1">
    <location>
        <begin position="45"/>
        <end position="71"/>
    </location>
</feature>
<accession>A0ABT2BHU1</accession>
<evidence type="ECO:0000256" key="1">
    <source>
        <dbReference type="SAM" id="Phobius"/>
    </source>
</evidence>
<keyword evidence="1" id="KW-0812">Transmembrane</keyword>
<name>A0ABT2BHU1_9BURK</name>
<feature type="transmembrane region" description="Helical" evidence="1">
    <location>
        <begin position="12"/>
        <end position="33"/>
    </location>
</feature>
<gene>
    <name evidence="2" type="ORF">NX773_07885</name>
</gene>
<dbReference type="EMBL" id="JANUGV010000001">
    <property type="protein sequence ID" value="MCS0608081.1"/>
    <property type="molecule type" value="Genomic_DNA"/>
</dbReference>
<reference evidence="2 3" key="1">
    <citation type="submission" date="2022-08" db="EMBL/GenBank/DDBJ databases">
        <title>Reclassification of Massilia species as members of the genera Telluria, Duganella, Pseudoduganella, Mokoshia gen. nov. and Zemynaea gen. nov. using orthogonal and non-orthogonal genome-based approaches.</title>
        <authorList>
            <person name="Bowman J.P."/>
        </authorList>
    </citation>
    <scope>NUCLEOTIDE SEQUENCE [LARGE SCALE GENOMIC DNA]</scope>
    <source>
        <strain evidence="2 3">JCM 31607</strain>
    </source>
</reference>
<evidence type="ECO:0008006" key="4">
    <source>
        <dbReference type="Google" id="ProtNLM"/>
    </source>
</evidence>
<keyword evidence="3" id="KW-1185">Reference proteome</keyword>
<comment type="caution">
    <text evidence="2">The sequence shown here is derived from an EMBL/GenBank/DDBJ whole genome shotgun (WGS) entry which is preliminary data.</text>
</comment>